<evidence type="ECO:0000313" key="11">
    <source>
        <dbReference type="Proteomes" id="UP001317532"/>
    </source>
</evidence>
<comment type="subcellular location">
    <subcellularLocation>
        <location evidence="1 7">Cell membrane</location>
        <topology evidence="1 7">Multi-pass membrane protein</topology>
    </subcellularLocation>
</comment>
<accession>A0AAN2C937</accession>
<dbReference type="GO" id="GO:0055085">
    <property type="term" value="P:transmembrane transport"/>
    <property type="evidence" value="ECO:0007669"/>
    <property type="project" value="InterPro"/>
</dbReference>
<dbReference type="SUPFAM" id="SSF161098">
    <property type="entry name" value="MetI-like"/>
    <property type="match status" value="1"/>
</dbReference>
<evidence type="ECO:0000256" key="1">
    <source>
        <dbReference type="ARBA" id="ARBA00004651"/>
    </source>
</evidence>
<feature type="transmembrane region" description="Helical" evidence="7">
    <location>
        <begin position="97"/>
        <end position="115"/>
    </location>
</feature>
<dbReference type="EMBL" id="AP025523">
    <property type="protein sequence ID" value="BDE05909.1"/>
    <property type="molecule type" value="Genomic_DNA"/>
</dbReference>
<evidence type="ECO:0000256" key="8">
    <source>
        <dbReference type="SAM" id="SignalP"/>
    </source>
</evidence>
<protein>
    <recommendedName>
        <fullName evidence="9">ABC transmembrane type-1 domain-containing protein</fullName>
    </recommendedName>
</protein>
<feature type="transmembrane region" description="Helical" evidence="7">
    <location>
        <begin position="121"/>
        <end position="139"/>
    </location>
</feature>
<dbReference type="RefSeq" id="WP_317996921.1">
    <property type="nucleotide sequence ID" value="NZ_AP025523.1"/>
</dbReference>
<keyword evidence="5 7" id="KW-1133">Transmembrane helix</keyword>
<gene>
    <name evidence="10" type="ORF">WPS_11850</name>
</gene>
<feature type="transmembrane region" description="Helical" evidence="7">
    <location>
        <begin position="57"/>
        <end position="85"/>
    </location>
</feature>
<evidence type="ECO:0000256" key="4">
    <source>
        <dbReference type="ARBA" id="ARBA00022692"/>
    </source>
</evidence>
<dbReference type="Proteomes" id="UP001317532">
    <property type="component" value="Chromosome"/>
</dbReference>
<keyword evidence="8" id="KW-0732">Signal</keyword>
<dbReference type="AlphaFoldDB" id="A0AAN2C937"/>
<keyword evidence="6 7" id="KW-0472">Membrane</keyword>
<comment type="similarity">
    <text evidence="7">Belongs to the binding-protein-dependent transport system permease family.</text>
</comment>
<dbReference type="PANTHER" id="PTHR30151:SF0">
    <property type="entry name" value="ABC TRANSPORTER PERMEASE PROTEIN MJ0413-RELATED"/>
    <property type="match status" value="1"/>
</dbReference>
<keyword evidence="11" id="KW-1185">Reference proteome</keyword>
<evidence type="ECO:0000259" key="9">
    <source>
        <dbReference type="PROSITE" id="PS50928"/>
    </source>
</evidence>
<evidence type="ECO:0000256" key="5">
    <source>
        <dbReference type="ARBA" id="ARBA00022989"/>
    </source>
</evidence>
<evidence type="ECO:0000256" key="2">
    <source>
        <dbReference type="ARBA" id="ARBA00022448"/>
    </source>
</evidence>
<keyword evidence="4 7" id="KW-0812">Transmembrane</keyword>
<dbReference type="Gene3D" id="1.10.3720.10">
    <property type="entry name" value="MetI-like"/>
    <property type="match status" value="1"/>
</dbReference>
<feature type="signal peptide" evidence="8">
    <location>
        <begin position="1"/>
        <end position="24"/>
    </location>
</feature>
<keyword evidence="2 7" id="KW-0813">Transport</keyword>
<dbReference type="GO" id="GO:0005886">
    <property type="term" value="C:plasma membrane"/>
    <property type="evidence" value="ECO:0007669"/>
    <property type="project" value="UniProtKB-SubCell"/>
</dbReference>
<evidence type="ECO:0000256" key="3">
    <source>
        <dbReference type="ARBA" id="ARBA00022475"/>
    </source>
</evidence>
<sequence>MNPRGTAAALPALAILVAALAALAAASAAGALPATVVPSPAAVARAFAVLFADGDIVVPFATTVGLATASTALAAAFGLPLGLLLARRASLGRAYEAWLGAAFAAPVALLYPLFLVVTGRSLRTVVVMAALAAAIPIVIKTREAFAGVPRVFTDVASSFRLNARTRFALVELPAAVPVLFDGLRLGLIYALVNVIGVEYLVDLGGLGRVVSDRYAVYDIPETYAAIVLVLIASFALLYALDRLQRAVHE</sequence>
<organism evidence="10 11">
    <name type="scientific">Vulcanimicrobium alpinum</name>
    <dbReference type="NCBI Taxonomy" id="3016050"/>
    <lineage>
        <taxon>Bacteria</taxon>
        <taxon>Bacillati</taxon>
        <taxon>Vulcanimicrobiota</taxon>
        <taxon>Vulcanimicrobiia</taxon>
        <taxon>Vulcanimicrobiales</taxon>
        <taxon>Vulcanimicrobiaceae</taxon>
        <taxon>Vulcanimicrobium</taxon>
    </lineage>
</organism>
<reference evidence="10 11" key="1">
    <citation type="journal article" date="2022" name="ISME Commun">
        <title>Vulcanimicrobium alpinus gen. nov. sp. nov., the first cultivated representative of the candidate phylum 'Eremiobacterota', is a metabolically versatile aerobic anoxygenic phototroph.</title>
        <authorList>
            <person name="Yabe S."/>
            <person name="Muto K."/>
            <person name="Abe K."/>
            <person name="Yokota A."/>
            <person name="Staudigel H."/>
            <person name="Tebo B.M."/>
        </authorList>
    </citation>
    <scope>NUCLEOTIDE SEQUENCE [LARGE SCALE GENOMIC DNA]</scope>
    <source>
        <strain evidence="10 11">WC8-2</strain>
    </source>
</reference>
<feature type="transmembrane region" description="Helical" evidence="7">
    <location>
        <begin position="187"/>
        <end position="210"/>
    </location>
</feature>
<dbReference type="CDD" id="cd06261">
    <property type="entry name" value="TM_PBP2"/>
    <property type="match status" value="1"/>
</dbReference>
<name>A0AAN2C937_UNVUL</name>
<evidence type="ECO:0000256" key="6">
    <source>
        <dbReference type="ARBA" id="ARBA00023136"/>
    </source>
</evidence>
<dbReference type="Pfam" id="PF00528">
    <property type="entry name" value="BPD_transp_1"/>
    <property type="match status" value="1"/>
</dbReference>
<dbReference type="InterPro" id="IPR000515">
    <property type="entry name" value="MetI-like"/>
</dbReference>
<dbReference type="PANTHER" id="PTHR30151">
    <property type="entry name" value="ALKANE SULFONATE ABC TRANSPORTER-RELATED, MEMBRANE SUBUNIT"/>
    <property type="match status" value="1"/>
</dbReference>
<dbReference type="PROSITE" id="PS50928">
    <property type="entry name" value="ABC_TM1"/>
    <property type="match status" value="1"/>
</dbReference>
<feature type="transmembrane region" description="Helical" evidence="7">
    <location>
        <begin position="222"/>
        <end position="240"/>
    </location>
</feature>
<proteinExistence type="inferred from homology"/>
<evidence type="ECO:0000313" key="10">
    <source>
        <dbReference type="EMBL" id="BDE05909.1"/>
    </source>
</evidence>
<evidence type="ECO:0000256" key="7">
    <source>
        <dbReference type="RuleBase" id="RU363032"/>
    </source>
</evidence>
<dbReference type="KEGG" id="vab:WPS_11850"/>
<dbReference type="InterPro" id="IPR035906">
    <property type="entry name" value="MetI-like_sf"/>
</dbReference>
<feature type="chain" id="PRO_5042910993" description="ABC transmembrane type-1 domain-containing protein" evidence="8">
    <location>
        <begin position="25"/>
        <end position="249"/>
    </location>
</feature>
<feature type="domain" description="ABC transmembrane type-1" evidence="9">
    <location>
        <begin position="60"/>
        <end position="240"/>
    </location>
</feature>
<keyword evidence="3" id="KW-1003">Cell membrane</keyword>